<protein>
    <submittedName>
        <fullName evidence="2">Uncharacterized protein</fullName>
    </submittedName>
</protein>
<organism evidence="2 3">
    <name type="scientific">Hoylesella marshii DSM 16973 = JCM 13450</name>
    <dbReference type="NCBI Taxonomy" id="862515"/>
    <lineage>
        <taxon>Bacteria</taxon>
        <taxon>Pseudomonadati</taxon>
        <taxon>Bacteroidota</taxon>
        <taxon>Bacteroidia</taxon>
        <taxon>Bacteroidales</taxon>
        <taxon>Prevotellaceae</taxon>
        <taxon>Hoylesella</taxon>
    </lineage>
</organism>
<dbReference type="Proteomes" id="UP000004394">
    <property type="component" value="Unassembled WGS sequence"/>
</dbReference>
<evidence type="ECO:0000313" key="3">
    <source>
        <dbReference type="Proteomes" id="UP000004394"/>
    </source>
</evidence>
<evidence type="ECO:0000313" key="2">
    <source>
        <dbReference type="EMBL" id="EFM02623.1"/>
    </source>
</evidence>
<keyword evidence="3" id="KW-1185">Reference proteome</keyword>
<evidence type="ECO:0000256" key="1">
    <source>
        <dbReference type="SAM" id="MobiDB-lite"/>
    </source>
</evidence>
<name>E0NQI3_9BACT</name>
<comment type="caution">
    <text evidence="2">The sequence shown here is derived from an EMBL/GenBank/DDBJ whole genome shotgun (WGS) entry which is preliminary data.</text>
</comment>
<feature type="region of interest" description="Disordered" evidence="1">
    <location>
        <begin position="48"/>
        <end position="90"/>
    </location>
</feature>
<proteinExistence type="predicted"/>
<feature type="region of interest" description="Disordered" evidence="1">
    <location>
        <begin position="1"/>
        <end position="32"/>
    </location>
</feature>
<dbReference type="HOGENOM" id="CLU_2432197_0_0_10"/>
<accession>E0NQI3</accession>
<gene>
    <name evidence="2" type="ORF">HMPREF0658_0434</name>
</gene>
<dbReference type="EMBL" id="AEEI01000019">
    <property type="protein sequence ID" value="EFM02623.1"/>
    <property type="molecule type" value="Genomic_DNA"/>
</dbReference>
<dbReference type="AlphaFoldDB" id="E0NQI3"/>
<sequence>FARRRKAEISPNYSPPQKDETMKKKPFRKQPYVSPAIEVIRTPFDNLLLSSSFNNSGGHKEADDEDWEDENPYFPGENGGGHNDANDEEW</sequence>
<feature type="non-terminal residue" evidence="2">
    <location>
        <position position="1"/>
    </location>
</feature>
<reference evidence="2" key="1">
    <citation type="submission" date="2010-07" db="EMBL/GenBank/DDBJ databases">
        <authorList>
            <person name="Muzny D."/>
            <person name="Qin X."/>
            <person name="Deng J."/>
            <person name="Jiang H."/>
            <person name="Liu Y."/>
            <person name="Qu J."/>
            <person name="Song X.-Z."/>
            <person name="Zhang L."/>
            <person name="Thornton R."/>
            <person name="Coyle M."/>
            <person name="Francisco L."/>
            <person name="Jackson L."/>
            <person name="Javaid M."/>
            <person name="Korchina V."/>
            <person name="Kovar C."/>
            <person name="Mata R."/>
            <person name="Mathew T."/>
            <person name="Ngo R."/>
            <person name="Nguyen L."/>
            <person name="Nguyen N."/>
            <person name="Okwuonu G."/>
            <person name="Ongeri F."/>
            <person name="Pham C."/>
            <person name="Simmons D."/>
            <person name="Wilczek-Boney K."/>
            <person name="Hale W."/>
            <person name="Jakkamsetti A."/>
            <person name="Pham P."/>
            <person name="Ruth R."/>
            <person name="San Lucas F."/>
            <person name="Warren J."/>
            <person name="Zhang J."/>
            <person name="Zhao Z."/>
            <person name="Zhou C."/>
            <person name="Zhu D."/>
            <person name="Lee S."/>
            <person name="Bess C."/>
            <person name="Blankenburg K."/>
            <person name="Forbes L."/>
            <person name="Fu Q."/>
            <person name="Gubbala S."/>
            <person name="Hirani K."/>
            <person name="Jayaseelan J.C."/>
            <person name="Lara F."/>
            <person name="Munidasa M."/>
            <person name="Palculict T."/>
            <person name="Patil S."/>
            <person name="Pu L.-L."/>
            <person name="Saada N."/>
            <person name="Tang L."/>
            <person name="Weissenberger G."/>
            <person name="Zhu Y."/>
            <person name="Hemphill L."/>
            <person name="Shang Y."/>
            <person name="Youmans B."/>
            <person name="Ayvaz T."/>
            <person name="Ross M."/>
            <person name="Santibanez J."/>
            <person name="Aqrawi P."/>
            <person name="Gross S."/>
            <person name="Joshi V."/>
            <person name="Fowler G."/>
            <person name="Nazareth L."/>
            <person name="Reid J."/>
            <person name="Worley K."/>
            <person name="Petrosino J."/>
            <person name="Highlander S."/>
            <person name="Gibbs R."/>
        </authorList>
    </citation>
    <scope>NUCLEOTIDE SEQUENCE [LARGE SCALE GENOMIC DNA]</scope>
    <source>
        <strain evidence="2">DSM 16973</strain>
    </source>
</reference>